<keyword evidence="3" id="KW-1185">Reference proteome</keyword>
<organism evidence="2 3">
    <name type="scientific">Cytobacillus purgationiresistens</name>
    <dbReference type="NCBI Taxonomy" id="863449"/>
    <lineage>
        <taxon>Bacteria</taxon>
        <taxon>Bacillati</taxon>
        <taxon>Bacillota</taxon>
        <taxon>Bacilli</taxon>
        <taxon>Bacillales</taxon>
        <taxon>Bacillaceae</taxon>
        <taxon>Cytobacillus</taxon>
    </lineage>
</organism>
<accession>A0ABU0AEV2</accession>
<gene>
    <name evidence="2" type="ORF">J2S17_001659</name>
</gene>
<dbReference type="InterPro" id="IPR001279">
    <property type="entry name" value="Metallo-B-lactamas"/>
</dbReference>
<sequence>MLTVYKHDHVICAEGGLEKNGKVVRTIFSFIVDGMVVDTGPKNLEKELIPFYEKNTVDQVVLTHSHEDHSGNCPWFAEEKGLPIYAHSNGLDICAQDTPYPKYRQMTWGKRAAFKALPLSHTIESINDSWEVIYTPGHADDHVSLYSKERGMMFSGDLYVNPQTRIAMNSESIPSIIHSLKKLLKYDFDSMFCAHSGYHAHGKKQIQHKIDYLEQLYKEVANLYITGNTVIEIREKLFPKRYGMIQLSDGEWDTLHIVSSIVADIEKRNLHFKNK</sequence>
<name>A0ABU0AEV2_9BACI</name>
<evidence type="ECO:0000313" key="2">
    <source>
        <dbReference type="EMBL" id="MDQ0269787.1"/>
    </source>
</evidence>
<dbReference type="InterPro" id="IPR050662">
    <property type="entry name" value="Sec-metab_biosynth-thioest"/>
</dbReference>
<dbReference type="SUPFAM" id="SSF56281">
    <property type="entry name" value="Metallo-hydrolase/oxidoreductase"/>
    <property type="match status" value="1"/>
</dbReference>
<evidence type="ECO:0000259" key="1">
    <source>
        <dbReference type="SMART" id="SM00849"/>
    </source>
</evidence>
<reference evidence="2 3" key="1">
    <citation type="submission" date="2023-07" db="EMBL/GenBank/DDBJ databases">
        <title>Genomic Encyclopedia of Type Strains, Phase IV (KMG-IV): sequencing the most valuable type-strain genomes for metagenomic binning, comparative biology and taxonomic classification.</title>
        <authorList>
            <person name="Goeker M."/>
        </authorList>
    </citation>
    <scope>NUCLEOTIDE SEQUENCE [LARGE SCALE GENOMIC DNA]</scope>
    <source>
        <strain evidence="2 3">DSM 23494</strain>
    </source>
</reference>
<protein>
    <submittedName>
        <fullName evidence="2">Glyoxylase-like metal-dependent hydrolase (Beta-lactamase superfamily II)</fullName>
    </submittedName>
</protein>
<dbReference type="PANTHER" id="PTHR23131">
    <property type="entry name" value="ENDORIBONUCLEASE LACTB2"/>
    <property type="match status" value="1"/>
</dbReference>
<dbReference type="Proteomes" id="UP001238088">
    <property type="component" value="Unassembled WGS sequence"/>
</dbReference>
<dbReference type="Pfam" id="PF00753">
    <property type="entry name" value="Lactamase_B"/>
    <property type="match status" value="1"/>
</dbReference>
<feature type="domain" description="Metallo-beta-lactamase" evidence="1">
    <location>
        <begin position="26"/>
        <end position="195"/>
    </location>
</feature>
<dbReference type="RefSeq" id="WP_307473636.1">
    <property type="nucleotide sequence ID" value="NZ_JAUSUB010000005.1"/>
</dbReference>
<dbReference type="InterPro" id="IPR036866">
    <property type="entry name" value="RibonucZ/Hydroxyglut_hydro"/>
</dbReference>
<dbReference type="Gene3D" id="3.60.15.10">
    <property type="entry name" value="Ribonuclease Z/Hydroxyacylglutathione hydrolase-like"/>
    <property type="match status" value="1"/>
</dbReference>
<dbReference type="EMBL" id="JAUSUB010000005">
    <property type="protein sequence ID" value="MDQ0269787.1"/>
    <property type="molecule type" value="Genomic_DNA"/>
</dbReference>
<evidence type="ECO:0000313" key="3">
    <source>
        <dbReference type="Proteomes" id="UP001238088"/>
    </source>
</evidence>
<comment type="caution">
    <text evidence="2">The sequence shown here is derived from an EMBL/GenBank/DDBJ whole genome shotgun (WGS) entry which is preliminary data.</text>
</comment>
<proteinExistence type="predicted"/>
<dbReference type="SMART" id="SM00849">
    <property type="entry name" value="Lactamase_B"/>
    <property type="match status" value="1"/>
</dbReference>